<organism evidence="1 2">
    <name type="scientific">Mycolicibacterium tokaiense</name>
    <dbReference type="NCBI Taxonomy" id="39695"/>
    <lineage>
        <taxon>Bacteria</taxon>
        <taxon>Bacillati</taxon>
        <taxon>Actinomycetota</taxon>
        <taxon>Actinomycetes</taxon>
        <taxon>Mycobacteriales</taxon>
        <taxon>Mycobacteriaceae</taxon>
        <taxon>Mycolicibacterium</taxon>
    </lineage>
</organism>
<proteinExistence type="predicted"/>
<accession>A0A379PP49</accession>
<gene>
    <name evidence="1" type="ORF">NCTC10821_06258</name>
</gene>
<evidence type="ECO:0000313" key="2">
    <source>
        <dbReference type="Proteomes" id="UP000254978"/>
    </source>
</evidence>
<reference evidence="1 2" key="1">
    <citation type="submission" date="2018-06" db="EMBL/GenBank/DDBJ databases">
        <authorList>
            <consortium name="Pathogen Informatics"/>
            <person name="Doyle S."/>
        </authorList>
    </citation>
    <scope>NUCLEOTIDE SEQUENCE [LARGE SCALE GENOMIC DNA]</scope>
    <source>
        <strain evidence="1 2">NCTC10821</strain>
    </source>
</reference>
<dbReference type="AlphaFoldDB" id="A0A379PP49"/>
<keyword evidence="2" id="KW-1185">Reference proteome</keyword>
<evidence type="ECO:0000313" key="1">
    <source>
        <dbReference type="EMBL" id="SUE94959.1"/>
    </source>
</evidence>
<dbReference type="RefSeq" id="WP_115282150.1">
    <property type="nucleotide sequence ID" value="NZ_UGQT01000010.1"/>
</dbReference>
<sequence length="84" mass="8939">MIASVTGINFYNKGAELMAYAVSQEYSSWGEGFIPAAHLGIGTFGGTAQSGGFAAMFGQPIGGATAFRADRRFWRVQAMFSPLH</sequence>
<name>A0A379PP49_9MYCO</name>
<dbReference type="Proteomes" id="UP000254978">
    <property type="component" value="Unassembled WGS sequence"/>
</dbReference>
<dbReference type="EMBL" id="UGQT01000010">
    <property type="protein sequence ID" value="SUE94959.1"/>
    <property type="molecule type" value="Genomic_DNA"/>
</dbReference>
<protein>
    <submittedName>
        <fullName evidence="1">Uncharacterized protein</fullName>
    </submittedName>
</protein>